<dbReference type="EMBL" id="KZ293724">
    <property type="protein sequence ID" value="PBK81856.1"/>
    <property type="molecule type" value="Genomic_DNA"/>
</dbReference>
<dbReference type="InParanoid" id="A0A2H3D2V6"/>
<proteinExistence type="predicted"/>
<sequence>MHIRIEQYATEHLGVRLHLPDGVKAPRLDSKNVPAYARSSSVAELWAWYKSLVIYLEASQLRGLDRDYERKLLIEPVLTGAAKKWYHDHVIEVNEYSNWTFVSVVIGLYDRFVHDSAMQEACAKFDQVTFSDSGGTAEGYRDLLQTLVRDMTRKLDEYTITRRFVTGLPHDMRDAIFDDRLNVEVNTLEEFVESAKAFEITE</sequence>
<dbReference type="AlphaFoldDB" id="A0A2H3D2V6"/>
<protein>
    <recommendedName>
        <fullName evidence="3">Retrotransposon gag domain-containing protein</fullName>
    </recommendedName>
</protein>
<evidence type="ECO:0000313" key="1">
    <source>
        <dbReference type="EMBL" id="PBK81856.1"/>
    </source>
</evidence>
<dbReference type="STRING" id="47427.A0A2H3D2V6"/>
<reference evidence="2" key="1">
    <citation type="journal article" date="2017" name="Nat. Ecol. Evol.">
        <title>Genome expansion and lineage-specific genetic innovations in the forest pathogenic fungi Armillaria.</title>
        <authorList>
            <person name="Sipos G."/>
            <person name="Prasanna A.N."/>
            <person name="Walter M.C."/>
            <person name="O'Connor E."/>
            <person name="Balint B."/>
            <person name="Krizsan K."/>
            <person name="Kiss B."/>
            <person name="Hess J."/>
            <person name="Varga T."/>
            <person name="Slot J."/>
            <person name="Riley R."/>
            <person name="Boka B."/>
            <person name="Rigling D."/>
            <person name="Barry K."/>
            <person name="Lee J."/>
            <person name="Mihaltcheva S."/>
            <person name="LaButti K."/>
            <person name="Lipzen A."/>
            <person name="Waldron R."/>
            <person name="Moloney N.M."/>
            <person name="Sperisen C."/>
            <person name="Kredics L."/>
            <person name="Vagvoelgyi C."/>
            <person name="Patrignani A."/>
            <person name="Fitzpatrick D."/>
            <person name="Nagy I."/>
            <person name="Doyle S."/>
            <person name="Anderson J.B."/>
            <person name="Grigoriev I.V."/>
            <person name="Gueldener U."/>
            <person name="Muensterkoetter M."/>
            <person name="Nagy L.G."/>
        </authorList>
    </citation>
    <scope>NUCLEOTIDE SEQUENCE [LARGE SCALE GENOMIC DNA]</scope>
    <source>
        <strain evidence="2">Ar21-2</strain>
    </source>
</reference>
<gene>
    <name evidence="1" type="ORF">ARMGADRAFT_1090923</name>
</gene>
<dbReference type="Proteomes" id="UP000217790">
    <property type="component" value="Unassembled WGS sequence"/>
</dbReference>
<organism evidence="1 2">
    <name type="scientific">Armillaria gallica</name>
    <name type="common">Bulbous honey fungus</name>
    <name type="synonym">Armillaria bulbosa</name>
    <dbReference type="NCBI Taxonomy" id="47427"/>
    <lineage>
        <taxon>Eukaryota</taxon>
        <taxon>Fungi</taxon>
        <taxon>Dikarya</taxon>
        <taxon>Basidiomycota</taxon>
        <taxon>Agaricomycotina</taxon>
        <taxon>Agaricomycetes</taxon>
        <taxon>Agaricomycetidae</taxon>
        <taxon>Agaricales</taxon>
        <taxon>Marasmiineae</taxon>
        <taxon>Physalacriaceae</taxon>
        <taxon>Armillaria</taxon>
    </lineage>
</organism>
<name>A0A2H3D2V6_ARMGA</name>
<evidence type="ECO:0000313" key="2">
    <source>
        <dbReference type="Proteomes" id="UP000217790"/>
    </source>
</evidence>
<keyword evidence="2" id="KW-1185">Reference proteome</keyword>
<dbReference type="OrthoDB" id="3060267at2759"/>
<accession>A0A2H3D2V6</accession>
<evidence type="ECO:0008006" key="3">
    <source>
        <dbReference type="Google" id="ProtNLM"/>
    </source>
</evidence>